<comment type="cofactor">
    <cofactor evidence="2">
        <name>thiamine diphosphate</name>
        <dbReference type="ChEBI" id="CHEBI:58937"/>
    </cofactor>
</comment>
<dbReference type="SUPFAM" id="SSF52518">
    <property type="entry name" value="Thiamin diphosphate-binding fold (THDP-binding)"/>
    <property type="match status" value="2"/>
</dbReference>
<dbReference type="GO" id="GO:0009099">
    <property type="term" value="P:L-valine biosynthetic process"/>
    <property type="evidence" value="ECO:0007669"/>
    <property type="project" value="TreeGrafter"/>
</dbReference>
<accession>A0A381RYE0</accession>
<dbReference type="Pfam" id="PF02775">
    <property type="entry name" value="TPP_enzyme_C"/>
    <property type="match status" value="1"/>
</dbReference>
<evidence type="ECO:0008006" key="11">
    <source>
        <dbReference type="Google" id="ProtNLM"/>
    </source>
</evidence>
<organism evidence="10">
    <name type="scientific">marine metagenome</name>
    <dbReference type="NCBI Taxonomy" id="408172"/>
    <lineage>
        <taxon>unclassified sequences</taxon>
        <taxon>metagenomes</taxon>
        <taxon>ecological metagenomes</taxon>
    </lineage>
</organism>
<evidence type="ECO:0000256" key="4">
    <source>
        <dbReference type="ARBA" id="ARBA00022723"/>
    </source>
</evidence>
<dbReference type="GO" id="GO:0000287">
    <property type="term" value="F:magnesium ion binding"/>
    <property type="evidence" value="ECO:0007669"/>
    <property type="project" value="InterPro"/>
</dbReference>
<dbReference type="PANTHER" id="PTHR18968">
    <property type="entry name" value="THIAMINE PYROPHOSPHATE ENZYMES"/>
    <property type="match status" value="1"/>
</dbReference>
<dbReference type="Gene3D" id="3.40.50.1220">
    <property type="entry name" value="TPP-binding domain"/>
    <property type="match status" value="1"/>
</dbReference>
<feature type="domain" description="Thiamine pyrophosphate enzyme central" evidence="7">
    <location>
        <begin position="192"/>
        <end position="319"/>
    </location>
</feature>
<dbReference type="GO" id="GO:0030976">
    <property type="term" value="F:thiamine pyrophosphate binding"/>
    <property type="evidence" value="ECO:0007669"/>
    <property type="project" value="InterPro"/>
</dbReference>
<dbReference type="InterPro" id="IPR045229">
    <property type="entry name" value="TPP_enz"/>
</dbReference>
<evidence type="ECO:0000259" key="7">
    <source>
        <dbReference type="Pfam" id="PF00205"/>
    </source>
</evidence>
<evidence type="ECO:0000259" key="9">
    <source>
        <dbReference type="Pfam" id="PF02776"/>
    </source>
</evidence>
<dbReference type="FunFam" id="3.40.50.970:FF:000007">
    <property type="entry name" value="Acetolactate synthase"/>
    <property type="match status" value="1"/>
</dbReference>
<dbReference type="GO" id="GO:0005948">
    <property type="term" value="C:acetolactate synthase complex"/>
    <property type="evidence" value="ECO:0007669"/>
    <property type="project" value="TreeGrafter"/>
</dbReference>
<dbReference type="Pfam" id="PF02776">
    <property type="entry name" value="TPP_enzyme_N"/>
    <property type="match status" value="1"/>
</dbReference>
<dbReference type="PANTHER" id="PTHR18968:SF166">
    <property type="entry name" value="2-HYDROXYACYL-COA LYASE 2"/>
    <property type="match status" value="1"/>
</dbReference>
<evidence type="ECO:0000256" key="6">
    <source>
        <dbReference type="RuleBase" id="RU362132"/>
    </source>
</evidence>
<dbReference type="InterPro" id="IPR000399">
    <property type="entry name" value="TPP-bd_CS"/>
</dbReference>
<keyword evidence="4" id="KW-0479">Metal-binding</keyword>
<evidence type="ECO:0000256" key="5">
    <source>
        <dbReference type="ARBA" id="ARBA00023052"/>
    </source>
</evidence>
<evidence type="ECO:0000259" key="8">
    <source>
        <dbReference type="Pfam" id="PF02775"/>
    </source>
</evidence>
<evidence type="ECO:0000256" key="3">
    <source>
        <dbReference type="ARBA" id="ARBA00007812"/>
    </source>
</evidence>
<evidence type="ECO:0000256" key="1">
    <source>
        <dbReference type="ARBA" id="ARBA00001946"/>
    </source>
</evidence>
<comment type="cofactor">
    <cofactor evidence="1">
        <name>Mg(2+)</name>
        <dbReference type="ChEBI" id="CHEBI:18420"/>
    </cofactor>
</comment>
<dbReference type="AlphaFoldDB" id="A0A381RYE0"/>
<dbReference type="InterPro" id="IPR012001">
    <property type="entry name" value="Thiamin_PyroP_enz_TPP-bd_dom"/>
</dbReference>
<dbReference type="EMBL" id="UINC01002392">
    <property type="protein sequence ID" value="SUZ96194.1"/>
    <property type="molecule type" value="Genomic_DNA"/>
</dbReference>
<dbReference type="GO" id="GO:0003984">
    <property type="term" value="F:acetolactate synthase activity"/>
    <property type="evidence" value="ECO:0007669"/>
    <property type="project" value="TreeGrafter"/>
</dbReference>
<dbReference type="GO" id="GO:0009097">
    <property type="term" value="P:isoleucine biosynthetic process"/>
    <property type="evidence" value="ECO:0007669"/>
    <property type="project" value="TreeGrafter"/>
</dbReference>
<dbReference type="CDD" id="cd02004">
    <property type="entry name" value="TPP_BZL_OCoD_HPCL"/>
    <property type="match status" value="1"/>
</dbReference>
<dbReference type="PROSITE" id="PS00187">
    <property type="entry name" value="TPP_ENZYMES"/>
    <property type="match status" value="1"/>
</dbReference>
<feature type="domain" description="Thiamine pyrophosphate enzyme N-terminal TPP-binding" evidence="9">
    <location>
        <begin position="5"/>
        <end position="118"/>
    </location>
</feature>
<dbReference type="CDD" id="cd07035">
    <property type="entry name" value="TPP_PYR_POX_like"/>
    <property type="match status" value="1"/>
</dbReference>
<keyword evidence="5 6" id="KW-0786">Thiamine pyrophosphate</keyword>
<feature type="domain" description="Thiamine pyrophosphate enzyme TPP-binding" evidence="8">
    <location>
        <begin position="394"/>
        <end position="525"/>
    </location>
</feature>
<gene>
    <name evidence="10" type="ORF">METZ01_LOCUS49048</name>
</gene>
<dbReference type="InterPro" id="IPR029061">
    <property type="entry name" value="THDP-binding"/>
</dbReference>
<evidence type="ECO:0000256" key="2">
    <source>
        <dbReference type="ARBA" id="ARBA00001964"/>
    </source>
</evidence>
<proteinExistence type="inferred from homology"/>
<dbReference type="Pfam" id="PF00205">
    <property type="entry name" value="TPP_enzyme_M"/>
    <property type="match status" value="1"/>
</dbReference>
<dbReference type="InterPro" id="IPR011766">
    <property type="entry name" value="TPP_enzyme_TPP-bd"/>
</dbReference>
<dbReference type="InterPro" id="IPR012000">
    <property type="entry name" value="Thiamin_PyroP_enz_cen_dom"/>
</dbReference>
<reference evidence="10" key="1">
    <citation type="submission" date="2018-05" db="EMBL/GenBank/DDBJ databases">
        <authorList>
            <person name="Lanie J.A."/>
            <person name="Ng W.-L."/>
            <person name="Kazmierczak K.M."/>
            <person name="Andrzejewski T.M."/>
            <person name="Davidsen T.M."/>
            <person name="Wayne K.J."/>
            <person name="Tettelin H."/>
            <person name="Glass J.I."/>
            <person name="Rusch D."/>
            <person name="Podicherti R."/>
            <person name="Tsui H.-C.T."/>
            <person name="Winkler M.E."/>
        </authorList>
    </citation>
    <scope>NUCLEOTIDE SEQUENCE</scope>
</reference>
<dbReference type="GO" id="GO:0050660">
    <property type="term" value="F:flavin adenine dinucleotide binding"/>
    <property type="evidence" value="ECO:0007669"/>
    <property type="project" value="TreeGrafter"/>
</dbReference>
<protein>
    <recommendedName>
        <fullName evidence="11">Thiamine pyrophosphate-binding protein</fullName>
    </recommendedName>
</protein>
<sequence length="543" mass="59111">MEVEGSYLVARTLKEEEVEHLFFLMGGPNYEIINNAVDLGIKATDFRHEQAASMAAHGYARVTGKPGVTTAASGPGTLNLLTGQYTAWADCAPMITLGGAGPISDFGRDGFQEVDQVGVFEPISKAVMRPTDPSRYPEHISTAFRLSTSGRPGPVYVDCNEDVLYGKVDETDVPSATRASGRARPAGDPDLIKQAVKLLSQSKRPIVFAGGGVWWSQAYDELRILVERTGIPFYTSPMSRGLLPDDHEMSFPAARSGAFRRADLVLVVGTRFNWMMTFGKRIAAESKVIQIDIHGAELGHNRSVDVGVEGDAKIVLQQMIDQVELTGFKSKAKTEWIESLRQADSERRERVAPLENSTQRPIHPLRLCKDLRDVMDRDAILTVDGNEILHFGRQSMPTYVPGHRLNSGPSGCMGVGLPYAIGAKLAKPDKQVVSLHGDGSLGMNIQDFDTAVRHNLPIVIVVSNNEGWTARVEGIRKPGRELGFTRFDKIAEALGGHGELVENPVDLPAALERAFDSGVPAIVNVRTDPTARALSNFVGSKME</sequence>
<name>A0A381RYE0_9ZZZZ</name>
<dbReference type="Gene3D" id="3.40.50.970">
    <property type="match status" value="2"/>
</dbReference>
<dbReference type="InterPro" id="IPR029035">
    <property type="entry name" value="DHS-like_NAD/FAD-binding_dom"/>
</dbReference>
<comment type="similarity">
    <text evidence="3 6">Belongs to the TPP enzyme family.</text>
</comment>
<dbReference type="SUPFAM" id="SSF52467">
    <property type="entry name" value="DHS-like NAD/FAD-binding domain"/>
    <property type="match status" value="1"/>
</dbReference>
<evidence type="ECO:0000313" key="10">
    <source>
        <dbReference type="EMBL" id="SUZ96194.1"/>
    </source>
</evidence>